<dbReference type="Proteomes" id="UP000070412">
    <property type="component" value="Unassembled WGS sequence"/>
</dbReference>
<gene>
    <name evidence="2" type="ORF">SSS_7215</name>
</gene>
<dbReference type="EnsemblMetazoa" id="SSS_7215s_mrna">
    <property type="protein sequence ID" value="KAF7493168.1"/>
    <property type="gene ID" value="SSS_7215"/>
</dbReference>
<dbReference type="EMBL" id="WVUK01000056">
    <property type="protein sequence ID" value="KAF7493168.1"/>
    <property type="molecule type" value="Genomic_DNA"/>
</dbReference>
<feature type="region of interest" description="Disordered" evidence="1">
    <location>
        <begin position="1"/>
        <end position="20"/>
    </location>
</feature>
<evidence type="ECO:0000313" key="4">
    <source>
        <dbReference type="Proteomes" id="UP000070412"/>
    </source>
</evidence>
<keyword evidence="4" id="KW-1185">Reference proteome</keyword>
<name>A0A834VGY1_SARSC</name>
<proteinExistence type="predicted"/>
<dbReference type="AlphaFoldDB" id="A0A834VGY1"/>
<organism evidence="2">
    <name type="scientific">Sarcoptes scabiei</name>
    <name type="common">Itch mite</name>
    <name type="synonym">Acarus scabiei</name>
    <dbReference type="NCBI Taxonomy" id="52283"/>
    <lineage>
        <taxon>Eukaryota</taxon>
        <taxon>Metazoa</taxon>
        <taxon>Ecdysozoa</taxon>
        <taxon>Arthropoda</taxon>
        <taxon>Chelicerata</taxon>
        <taxon>Arachnida</taxon>
        <taxon>Acari</taxon>
        <taxon>Acariformes</taxon>
        <taxon>Sarcoptiformes</taxon>
        <taxon>Astigmata</taxon>
        <taxon>Psoroptidia</taxon>
        <taxon>Sarcoptoidea</taxon>
        <taxon>Sarcoptidae</taxon>
        <taxon>Sarcoptinae</taxon>
        <taxon>Sarcoptes</taxon>
    </lineage>
</organism>
<reference evidence="4" key="1">
    <citation type="journal article" date="2020" name="PLoS Negl. Trop. Dis.">
        <title>High-quality nuclear genome for Sarcoptes scabiei-A critical resource for a neglected parasite.</title>
        <authorList>
            <person name="Korhonen P.K."/>
            <person name="Gasser R.B."/>
            <person name="Ma G."/>
            <person name="Wang T."/>
            <person name="Stroehlein A.J."/>
            <person name="Young N.D."/>
            <person name="Ang C.S."/>
            <person name="Fernando D.D."/>
            <person name="Lu H.C."/>
            <person name="Taylor S."/>
            <person name="Reynolds S.L."/>
            <person name="Mofiz E."/>
            <person name="Najaraj S.H."/>
            <person name="Gowda H."/>
            <person name="Madugundu A."/>
            <person name="Renuse S."/>
            <person name="Holt D."/>
            <person name="Pandey A."/>
            <person name="Papenfuss A.T."/>
            <person name="Fischer K."/>
        </authorList>
    </citation>
    <scope>NUCLEOTIDE SEQUENCE [LARGE SCALE GENOMIC DNA]</scope>
</reference>
<reference evidence="3" key="3">
    <citation type="submission" date="2022-06" db="UniProtKB">
        <authorList>
            <consortium name="EnsemblMetazoa"/>
        </authorList>
    </citation>
    <scope>IDENTIFICATION</scope>
</reference>
<evidence type="ECO:0000313" key="3">
    <source>
        <dbReference type="EnsemblMetazoa" id="KAF7493168.1"/>
    </source>
</evidence>
<evidence type="ECO:0000256" key="1">
    <source>
        <dbReference type="SAM" id="MobiDB-lite"/>
    </source>
</evidence>
<protein>
    <submittedName>
        <fullName evidence="2 3">Uncharacterized protein</fullName>
    </submittedName>
</protein>
<sequence>MDTVQRLQREDEEDLGSSVASSARSNFLVESLRQSIDMPAYMQWQTLSTDVSNKLRQGSIRINKSNLVEWASSDEKNEKSPLIDRDDFDEENSISYADINCNETHRKSSNCKFRHLNASRASSSFVDIYSIIDYSLIAYHYSCL</sequence>
<evidence type="ECO:0000313" key="2">
    <source>
        <dbReference type="EMBL" id="KAF7493168.1"/>
    </source>
</evidence>
<reference evidence="2" key="2">
    <citation type="submission" date="2020-01" db="EMBL/GenBank/DDBJ databases">
        <authorList>
            <person name="Korhonen P.K.K."/>
            <person name="Guangxu M.G."/>
            <person name="Wang T.W."/>
            <person name="Stroehlein A.J.S."/>
            <person name="Young N.D."/>
            <person name="Ang C.-S.A."/>
            <person name="Fernando D.W.F."/>
            <person name="Lu H.L."/>
            <person name="Taylor S.T."/>
            <person name="Ehtesham M.E.M."/>
            <person name="Najaraj S.H.N."/>
            <person name="Harsha G.H.G."/>
            <person name="Madugundu A.M."/>
            <person name="Renuse S.R."/>
            <person name="Holt D.H."/>
            <person name="Pandey A.P."/>
            <person name="Papenfuss A.P."/>
            <person name="Gasser R.B.G."/>
            <person name="Fischer K.F."/>
        </authorList>
    </citation>
    <scope>NUCLEOTIDE SEQUENCE</scope>
    <source>
        <strain evidence="2">SSS_KF_BRIS2020</strain>
    </source>
</reference>
<dbReference type="OrthoDB" id="6528621at2759"/>
<accession>A0A834VGY1</accession>